<dbReference type="EMBL" id="ADVG01000001">
    <property type="protein sequence ID" value="EFH89766.1"/>
    <property type="molecule type" value="Genomic_DNA"/>
</dbReference>
<dbReference type="FunCoup" id="D6TK09">
    <property type="interactions" value="191"/>
</dbReference>
<accession>D6TK09</accession>
<dbReference type="AlphaFoldDB" id="D6TK09"/>
<dbReference type="PIRSF" id="PIRSF002741">
    <property type="entry name" value="MppA"/>
    <property type="match status" value="1"/>
</dbReference>
<evidence type="ECO:0000313" key="5">
    <source>
        <dbReference type="EMBL" id="EFH89766.1"/>
    </source>
</evidence>
<dbReference type="InterPro" id="IPR039424">
    <property type="entry name" value="SBP_5"/>
</dbReference>
<dbReference type="InParanoid" id="D6TK09"/>
<dbReference type="GO" id="GO:0043190">
    <property type="term" value="C:ATP-binding cassette (ABC) transporter complex"/>
    <property type="evidence" value="ECO:0007669"/>
    <property type="project" value="InterPro"/>
</dbReference>
<organism evidence="5 6">
    <name type="scientific">Ktedonobacter racemifer DSM 44963</name>
    <dbReference type="NCBI Taxonomy" id="485913"/>
    <lineage>
        <taxon>Bacteria</taxon>
        <taxon>Bacillati</taxon>
        <taxon>Chloroflexota</taxon>
        <taxon>Ktedonobacteria</taxon>
        <taxon>Ktedonobacterales</taxon>
        <taxon>Ktedonobacteraceae</taxon>
        <taxon>Ktedonobacter</taxon>
    </lineage>
</organism>
<dbReference type="Proteomes" id="UP000004508">
    <property type="component" value="Unassembled WGS sequence"/>
</dbReference>
<dbReference type="GO" id="GO:0042597">
    <property type="term" value="C:periplasmic space"/>
    <property type="evidence" value="ECO:0007669"/>
    <property type="project" value="UniProtKB-ARBA"/>
</dbReference>
<dbReference type="GO" id="GO:1904680">
    <property type="term" value="F:peptide transmembrane transporter activity"/>
    <property type="evidence" value="ECO:0007669"/>
    <property type="project" value="TreeGrafter"/>
</dbReference>
<evidence type="ECO:0000256" key="3">
    <source>
        <dbReference type="ARBA" id="ARBA00022729"/>
    </source>
</evidence>
<dbReference type="GO" id="GO:0015833">
    <property type="term" value="P:peptide transport"/>
    <property type="evidence" value="ECO:0007669"/>
    <property type="project" value="TreeGrafter"/>
</dbReference>
<dbReference type="Pfam" id="PF00496">
    <property type="entry name" value="SBP_bac_5"/>
    <property type="match status" value="1"/>
</dbReference>
<keyword evidence="3" id="KW-0732">Signal</keyword>
<dbReference type="CDD" id="cd08513">
    <property type="entry name" value="PBP2_thermophilic_Hb8_like"/>
    <property type="match status" value="1"/>
</dbReference>
<sequence length="580" mass="64176">MQPDSTRYLFALICKEDQMVKRPGSRFLTILVALSSVLMLFASACAPQGTPTTSNTSKPQRGGIWVDDLFNEPDALIPNASVQTFANMVDGTLYSALFEGDASGQIHPALATELPTQQNGGISSDLKTWKFTLKPGLKWSDGQPLNADDVYFSWKTWTNPSFAAASTVAFRLIESADVSSDKLSITFHLSKPYAPFIASWTDGALAPLPKHHFESMNPADIKKTEGLDPQVTSGPFKMKESKPGDHYTVVRNDNYYLASQGLPYLDEIVFRAVPSQDTILKDLQAGTADSAWFLDVTKTPSYKALSNYEIVTNPSASYEGLHINSNNPIFKDINVRKAMAMAIDRQQLQQVARLGQAIPLCTDHGPAYHPGYQQDLQCPPFDIAGANKVLDDAGWKLGSDNVRQKGGQRLEFQYSTTANNRWREKDQALIQADFAKIGIKLDITNYPGSTFFGPFLKGGQPGKYDLAEWASSYTYDPDDAASFACNQIPPHGQNLNFFCDPNLDQLFQQEQAISDPTQRQQVFNQIHQAMLDKLPFIGLYNLIDLEIHKKGTHNYKPGPFANSETVGAAQWWCDNGKCPA</sequence>
<dbReference type="STRING" id="485913.Krac_11334"/>
<proteinExistence type="inferred from homology"/>
<dbReference type="Gene3D" id="3.40.190.10">
    <property type="entry name" value="Periplasmic binding protein-like II"/>
    <property type="match status" value="1"/>
</dbReference>
<dbReference type="PANTHER" id="PTHR30290">
    <property type="entry name" value="PERIPLASMIC BINDING COMPONENT OF ABC TRANSPORTER"/>
    <property type="match status" value="1"/>
</dbReference>
<keyword evidence="6" id="KW-1185">Reference proteome</keyword>
<name>D6TK09_KTERA</name>
<dbReference type="InterPro" id="IPR000914">
    <property type="entry name" value="SBP_5_dom"/>
</dbReference>
<dbReference type="eggNOG" id="COG0747">
    <property type="taxonomic scope" value="Bacteria"/>
</dbReference>
<dbReference type="SUPFAM" id="SSF53850">
    <property type="entry name" value="Periplasmic binding protein-like II"/>
    <property type="match status" value="1"/>
</dbReference>
<dbReference type="InterPro" id="IPR030678">
    <property type="entry name" value="Peptide/Ni-bd"/>
</dbReference>
<evidence type="ECO:0000259" key="4">
    <source>
        <dbReference type="Pfam" id="PF00496"/>
    </source>
</evidence>
<feature type="domain" description="Solute-binding protein family 5" evidence="4">
    <location>
        <begin position="105"/>
        <end position="480"/>
    </location>
</feature>
<evidence type="ECO:0000256" key="1">
    <source>
        <dbReference type="ARBA" id="ARBA00005695"/>
    </source>
</evidence>
<dbReference type="PANTHER" id="PTHR30290:SF9">
    <property type="entry name" value="OLIGOPEPTIDE-BINDING PROTEIN APPA"/>
    <property type="match status" value="1"/>
</dbReference>
<evidence type="ECO:0000313" key="6">
    <source>
        <dbReference type="Proteomes" id="UP000004508"/>
    </source>
</evidence>
<protein>
    <submittedName>
        <fullName evidence="5">Extracellular solute-binding protein family 5</fullName>
    </submittedName>
</protein>
<gene>
    <name evidence="5" type="ORF">Krac_11334</name>
</gene>
<reference evidence="5 6" key="1">
    <citation type="journal article" date="2011" name="Stand. Genomic Sci.">
        <title>Non-contiguous finished genome sequence and contextual data of the filamentous soil bacterium Ktedonobacter racemifer type strain (SOSP1-21).</title>
        <authorList>
            <person name="Chang Y.J."/>
            <person name="Land M."/>
            <person name="Hauser L."/>
            <person name="Chertkov O."/>
            <person name="Del Rio T.G."/>
            <person name="Nolan M."/>
            <person name="Copeland A."/>
            <person name="Tice H."/>
            <person name="Cheng J.F."/>
            <person name="Lucas S."/>
            <person name="Han C."/>
            <person name="Goodwin L."/>
            <person name="Pitluck S."/>
            <person name="Ivanova N."/>
            <person name="Ovchinikova G."/>
            <person name="Pati A."/>
            <person name="Chen A."/>
            <person name="Palaniappan K."/>
            <person name="Mavromatis K."/>
            <person name="Liolios K."/>
            <person name="Brettin T."/>
            <person name="Fiebig A."/>
            <person name="Rohde M."/>
            <person name="Abt B."/>
            <person name="Goker M."/>
            <person name="Detter J.C."/>
            <person name="Woyke T."/>
            <person name="Bristow J."/>
            <person name="Eisen J.A."/>
            <person name="Markowitz V."/>
            <person name="Hugenholtz P."/>
            <person name="Kyrpides N.C."/>
            <person name="Klenk H.P."/>
            <person name="Lapidus A."/>
        </authorList>
    </citation>
    <scope>NUCLEOTIDE SEQUENCE [LARGE SCALE GENOMIC DNA]</scope>
    <source>
        <strain evidence="6">DSM 44963</strain>
    </source>
</reference>
<keyword evidence="2" id="KW-0813">Transport</keyword>
<comment type="similarity">
    <text evidence="1">Belongs to the bacterial solute-binding protein 5 family.</text>
</comment>
<evidence type="ECO:0000256" key="2">
    <source>
        <dbReference type="ARBA" id="ARBA00022448"/>
    </source>
</evidence>
<comment type="caution">
    <text evidence="5">The sequence shown here is derived from an EMBL/GenBank/DDBJ whole genome shotgun (WGS) entry which is preliminary data.</text>
</comment>
<dbReference type="Gene3D" id="3.10.105.10">
    <property type="entry name" value="Dipeptide-binding Protein, Domain 3"/>
    <property type="match status" value="1"/>
</dbReference>
<dbReference type="Gene3D" id="3.90.76.10">
    <property type="entry name" value="Dipeptide-binding Protein, Domain 1"/>
    <property type="match status" value="1"/>
</dbReference>